<dbReference type="KEGG" id="cmic:caldi_12900"/>
<evidence type="ECO:0000313" key="10">
    <source>
        <dbReference type="Proteomes" id="UP001163687"/>
    </source>
</evidence>
<organism evidence="9 10">
    <name type="scientific">Caldinitratiruptor microaerophilus</name>
    <dbReference type="NCBI Taxonomy" id="671077"/>
    <lineage>
        <taxon>Bacteria</taxon>
        <taxon>Bacillati</taxon>
        <taxon>Bacillota</taxon>
        <taxon>Clostridia</taxon>
        <taxon>Eubacteriales</taxon>
        <taxon>Symbiobacteriaceae</taxon>
        <taxon>Caldinitratiruptor</taxon>
    </lineage>
</organism>
<sequence length="310" mass="34004">MADVPIAATRPAGRTSRAARILGRDWLLGFLFIAPVVVSVFGLIAYPGVLAIYLSMTQKLIGYRPVFIGLQNYVELWHDPFFRRALWNTVVFTTVAVALKLVIGLVMALTLNAGIRAKNFWTGFLLIPWVTPTVVSSLNFLWMFDGLLGVINYILVHAGILSQPIGWLANPKTAMASIIAANVWRGFPFFGVTILAGLQTIPHELYEAAAVDGASRFRQFWHITLPGIKYVAIVATLLSTIWTFNDFQAVYILTRGGPGGATHIVGTLTYEIAIDGLNLGKGTAVSIFAMPLMALLIFLFTRYTQREVGA</sequence>
<dbReference type="PROSITE" id="PS50928">
    <property type="entry name" value="ABC_TM1"/>
    <property type="match status" value="1"/>
</dbReference>
<evidence type="ECO:0000256" key="5">
    <source>
        <dbReference type="ARBA" id="ARBA00022989"/>
    </source>
</evidence>
<dbReference type="InterPro" id="IPR000515">
    <property type="entry name" value="MetI-like"/>
</dbReference>
<keyword evidence="5 7" id="KW-1133">Transmembrane helix</keyword>
<dbReference type="CDD" id="cd06261">
    <property type="entry name" value="TM_PBP2"/>
    <property type="match status" value="1"/>
</dbReference>
<feature type="transmembrane region" description="Helical" evidence="7">
    <location>
        <begin position="85"/>
        <end position="111"/>
    </location>
</feature>
<comment type="subcellular location">
    <subcellularLocation>
        <location evidence="1 7">Cell membrane</location>
        <topology evidence="1 7">Multi-pass membrane protein</topology>
    </subcellularLocation>
</comment>
<keyword evidence="3" id="KW-1003">Cell membrane</keyword>
<feature type="transmembrane region" description="Helical" evidence="7">
    <location>
        <begin position="26"/>
        <end position="54"/>
    </location>
</feature>
<dbReference type="AlphaFoldDB" id="A0AA35G7R7"/>
<keyword evidence="2 7" id="KW-0813">Transport</keyword>
<evidence type="ECO:0000256" key="1">
    <source>
        <dbReference type="ARBA" id="ARBA00004651"/>
    </source>
</evidence>
<evidence type="ECO:0000259" key="8">
    <source>
        <dbReference type="PROSITE" id="PS50928"/>
    </source>
</evidence>
<comment type="similarity">
    <text evidence="7">Belongs to the binding-protein-dependent transport system permease family.</text>
</comment>
<dbReference type="SUPFAM" id="SSF161098">
    <property type="entry name" value="MetI-like"/>
    <property type="match status" value="1"/>
</dbReference>
<proteinExistence type="inferred from homology"/>
<dbReference type="InterPro" id="IPR035906">
    <property type="entry name" value="MetI-like_sf"/>
</dbReference>
<evidence type="ECO:0000256" key="7">
    <source>
        <dbReference type="RuleBase" id="RU363032"/>
    </source>
</evidence>
<reference evidence="9" key="1">
    <citation type="submission" date="2022-03" db="EMBL/GenBank/DDBJ databases">
        <title>Complete genome sequence of Caldinitratiruptor microaerophilus.</title>
        <authorList>
            <person name="Mukaiyama R."/>
            <person name="Nishiyama T."/>
            <person name="Ueda K."/>
        </authorList>
    </citation>
    <scope>NUCLEOTIDE SEQUENCE</scope>
    <source>
        <strain evidence="9">JCM 16183</strain>
    </source>
</reference>
<dbReference type="EMBL" id="AP025628">
    <property type="protein sequence ID" value="BDG60200.1"/>
    <property type="molecule type" value="Genomic_DNA"/>
</dbReference>
<dbReference type="RefSeq" id="WP_264844263.1">
    <property type="nucleotide sequence ID" value="NZ_AP025628.1"/>
</dbReference>
<dbReference type="Gene3D" id="1.10.3720.10">
    <property type="entry name" value="MetI-like"/>
    <property type="match status" value="1"/>
</dbReference>
<keyword evidence="6 7" id="KW-0472">Membrane</keyword>
<protein>
    <submittedName>
        <fullName evidence="9">ABC transporter permease</fullName>
    </submittedName>
</protein>
<feature type="transmembrane region" description="Helical" evidence="7">
    <location>
        <begin position="150"/>
        <end position="169"/>
    </location>
</feature>
<feature type="transmembrane region" description="Helical" evidence="7">
    <location>
        <begin position="283"/>
        <end position="301"/>
    </location>
</feature>
<dbReference type="GO" id="GO:0055085">
    <property type="term" value="P:transmembrane transport"/>
    <property type="evidence" value="ECO:0007669"/>
    <property type="project" value="InterPro"/>
</dbReference>
<evidence type="ECO:0000256" key="4">
    <source>
        <dbReference type="ARBA" id="ARBA00022692"/>
    </source>
</evidence>
<dbReference type="Proteomes" id="UP001163687">
    <property type="component" value="Chromosome"/>
</dbReference>
<accession>A0AA35G7R7</accession>
<keyword evidence="4 7" id="KW-0812">Transmembrane</keyword>
<feature type="transmembrane region" description="Helical" evidence="7">
    <location>
        <begin position="227"/>
        <end position="244"/>
    </location>
</feature>
<feature type="transmembrane region" description="Helical" evidence="7">
    <location>
        <begin position="123"/>
        <end position="144"/>
    </location>
</feature>
<name>A0AA35G7R7_9FIRM</name>
<evidence type="ECO:0000256" key="6">
    <source>
        <dbReference type="ARBA" id="ARBA00023136"/>
    </source>
</evidence>
<dbReference type="Pfam" id="PF00528">
    <property type="entry name" value="BPD_transp_1"/>
    <property type="match status" value="1"/>
</dbReference>
<feature type="domain" description="ABC transmembrane type-1" evidence="8">
    <location>
        <begin position="86"/>
        <end position="300"/>
    </location>
</feature>
<dbReference type="PANTHER" id="PTHR43005:SF1">
    <property type="entry name" value="SPERMIDINE_PUTRESCINE TRANSPORT SYSTEM PERMEASE PROTEIN"/>
    <property type="match status" value="1"/>
</dbReference>
<dbReference type="PANTHER" id="PTHR43005">
    <property type="entry name" value="BLR7065 PROTEIN"/>
    <property type="match status" value="1"/>
</dbReference>
<keyword evidence="10" id="KW-1185">Reference proteome</keyword>
<gene>
    <name evidence="9" type="ORF">caldi_12900</name>
</gene>
<evidence type="ECO:0000256" key="2">
    <source>
        <dbReference type="ARBA" id="ARBA00022448"/>
    </source>
</evidence>
<evidence type="ECO:0000256" key="3">
    <source>
        <dbReference type="ARBA" id="ARBA00022475"/>
    </source>
</evidence>
<evidence type="ECO:0000313" key="9">
    <source>
        <dbReference type="EMBL" id="BDG60200.1"/>
    </source>
</evidence>
<dbReference type="GO" id="GO:0005886">
    <property type="term" value="C:plasma membrane"/>
    <property type="evidence" value="ECO:0007669"/>
    <property type="project" value="UniProtKB-SubCell"/>
</dbReference>